<evidence type="ECO:0000313" key="2">
    <source>
        <dbReference type="EMBL" id="SLN68546.1"/>
    </source>
</evidence>
<name>A0A1X7A2N3_9RHOB</name>
<proteinExistence type="predicted"/>
<dbReference type="Gene3D" id="3.90.550.10">
    <property type="entry name" value="Spore Coat Polysaccharide Biosynthesis Protein SpsA, Chain A"/>
    <property type="match status" value="1"/>
</dbReference>
<reference evidence="2 3" key="1">
    <citation type="submission" date="2017-03" db="EMBL/GenBank/DDBJ databases">
        <authorList>
            <person name="Afonso C.L."/>
            <person name="Miller P.J."/>
            <person name="Scott M.A."/>
            <person name="Spackman E."/>
            <person name="Goraichik I."/>
            <person name="Dimitrov K.M."/>
            <person name="Suarez D.L."/>
            <person name="Swayne D.E."/>
        </authorList>
    </citation>
    <scope>NUCLEOTIDE SEQUENCE [LARGE SCALE GENOMIC DNA]</scope>
    <source>
        <strain evidence="2 3">CECT 8367</strain>
    </source>
</reference>
<dbReference type="EMBL" id="FWFY01000015">
    <property type="protein sequence ID" value="SLN68546.1"/>
    <property type="molecule type" value="Genomic_DNA"/>
</dbReference>
<dbReference type="Pfam" id="PF00535">
    <property type="entry name" value="Glycos_transf_2"/>
    <property type="match status" value="1"/>
</dbReference>
<dbReference type="CDD" id="cd00761">
    <property type="entry name" value="Glyco_tranf_GTA_type"/>
    <property type="match status" value="1"/>
</dbReference>
<gene>
    <name evidence="2" type="ORF">LOS8367_03430</name>
</gene>
<organism evidence="2 3">
    <name type="scientific">Limimaricola soesokkakensis</name>
    <dbReference type="NCBI Taxonomy" id="1343159"/>
    <lineage>
        <taxon>Bacteria</taxon>
        <taxon>Pseudomonadati</taxon>
        <taxon>Pseudomonadota</taxon>
        <taxon>Alphaproteobacteria</taxon>
        <taxon>Rhodobacterales</taxon>
        <taxon>Paracoccaceae</taxon>
        <taxon>Limimaricola</taxon>
    </lineage>
</organism>
<dbReference type="SUPFAM" id="SSF53448">
    <property type="entry name" value="Nucleotide-diphospho-sugar transferases"/>
    <property type="match status" value="1"/>
</dbReference>
<sequence>MADLLDLSDVTLLRNDVSRGGGVARNRGLSVVETDYVLFFDADDRLCEAELDSLLADLGESEGFDLCLFKYADSRVARAGGWGQPDWDERFWTMAGLGSEVLCDVPRDARPILAKIANYPWNKIFRTGFLRAHGIGCAESTVHQDIPLHWLSLIAADRMLVSDRICAFHEISAGSNQLHNRKGAERLQVFDVLDPVARTAHAAGEEWSRSLLAFVLGLGDWIRGRLDPAHLDAFDEAERGFLARQAEPWLDEILAADPDLARRISSRAALSLPERDTP</sequence>
<dbReference type="GO" id="GO:0016740">
    <property type="term" value="F:transferase activity"/>
    <property type="evidence" value="ECO:0007669"/>
    <property type="project" value="UniProtKB-KW"/>
</dbReference>
<keyword evidence="2" id="KW-0808">Transferase</keyword>
<protein>
    <submittedName>
        <fullName evidence="2">Putative glycosyl transferase</fullName>
    </submittedName>
</protein>
<dbReference type="Proteomes" id="UP000193495">
    <property type="component" value="Unassembled WGS sequence"/>
</dbReference>
<evidence type="ECO:0000313" key="3">
    <source>
        <dbReference type="Proteomes" id="UP000193495"/>
    </source>
</evidence>
<dbReference type="InterPro" id="IPR001173">
    <property type="entry name" value="Glyco_trans_2-like"/>
</dbReference>
<dbReference type="AlphaFoldDB" id="A0A1X7A2N3"/>
<accession>A0A1X7A2N3</accession>
<dbReference type="InterPro" id="IPR029044">
    <property type="entry name" value="Nucleotide-diphossugar_trans"/>
</dbReference>
<feature type="domain" description="Glycosyltransferase 2-like" evidence="1">
    <location>
        <begin position="8"/>
        <end position="60"/>
    </location>
</feature>
<evidence type="ECO:0000259" key="1">
    <source>
        <dbReference type="Pfam" id="PF00535"/>
    </source>
</evidence>